<protein>
    <submittedName>
        <fullName evidence="1 2">Uncharacterized protein</fullName>
    </submittedName>
</protein>
<organism evidence="1">
    <name type="scientific">Capitella teleta</name>
    <name type="common">Polychaete worm</name>
    <dbReference type="NCBI Taxonomy" id="283909"/>
    <lineage>
        <taxon>Eukaryota</taxon>
        <taxon>Metazoa</taxon>
        <taxon>Spiralia</taxon>
        <taxon>Lophotrochozoa</taxon>
        <taxon>Annelida</taxon>
        <taxon>Polychaeta</taxon>
        <taxon>Sedentaria</taxon>
        <taxon>Scolecida</taxon>
        <taxon>Capitellidae</taxon>
        <taxon>Capitella</taxon>
    </lineage>
</organism>
<sequence>MSPSNAGGDEIREQQGHACRSQMLLVSERKCCVCNREMFGQIGMFRFEGFVTEFYQALKIDRTGVPQRGATPSGQAHYIDVHSAFVASQIFTHKRWQQRRLSMRRDECTASVTIGDERGTQGR</sequence>
<dbReference type="AlphaFoldDB" id="R7UG28"/>
<reference evidence="2" key="3">
    <citation type="submission" date="2015-06" db="UniProtKB">
        <authorList>
            <consortium name="EnsemblMetazoa"/>
        </authorList>
    </citation>
    <scope>IDENTIFICATION</scope>
</reference>
<dbReference type="HOGENOM" id="CLU_2017365_0_0_1"/>
<dbReference type="Proteomes" id="UP000014760">
    <property type="component" value="Unassembled WGS sequence"/>
</dbReference>
<proteinExistence type="predicted"/>
<reference evidence="1 3" key="2">
    <citation type="journal article" date="2013" name="Nature">
        <title>Insights into bilaterian evolution from three spiralian genomes.</title>
        <authorList>
            <person name="Simakov O."/>
            <person name="Marletaz F."/>
            <person name="Cho S.J."/>
            <person name="Edsinger-Gonzales E."/>
            <person name="Havlak P."/>
            <person name="Hellsten U."/>
            <person name="Kuo D.H."/>
            <person name="Larsson T."/>
            <person name="Lv J."/>
            <person name="Arendt D."/>
            <person name="Savage R."/>
            <person name="Osoegawa K."/>
            <person name="de Jong P."/>
            <person name="Grimwood J."/>
            <person name="Chapman J.A."/>
            <person name="Shapiro H."/>
            <person name="Aerts A."/>
            <person name="Otillar R.P."/>
            <person name="Terry A.Y."/>
            <person name="Boore J.L."/>
            <person name="Grigoriev I.V."/>
            <person name="Lindberg D.R."/>
            <person name="Seaver E.C."/>
            <person name="Weisblat D.A."/>
            <person name="Putnam N.H."/>
            <person name="Rokhsar D.S."/>
        </authorList>
    </citation>
    <scope>NUCLEOTIDE SEQUENCE</scope>
    <source>
        <strain evidence="1 3">I ESC-2004</strain>
    </source>
</reference>
<dbReference type="EMBL" id="KB301771">
    <property type="protein sequence ID" value="ELU05150.1"/>
    <property type="molecule type" value="Genomic_DNA"/>
</dbReference>
<keyword evidence="3" id="KW-1185">Reference proteome</keyword>
<dbReference type="EMBL" id="AMQN01001349">
    <property type="status" value="NOT_ANNOTATED_CDS"/>
    <property type="molecule type" value="Genomic_DNA"/>
</dbReference>
<evidence type="ECO:0000313" key="1">
    <source>
        <dbReference type="EMBL" id="ELU05150.1"/>
    </source>
</evidence>
<evidence type="ECO:0000313" key="2">
    <source>
        <dbReference type="EnsemblMetazoa" id="CapteP214653"/>
    </source>
</evidence>
<gene>
    <name evidence="1" type="ORF">CAPTEDRAFT_214653</name>
</gene>
<name>R7UG28_CAPTE</name>
<reference evidence="3" key="1">
    <citation type="submission" date="2012-12" db="EMBL/GenBank/DDBJ databases">
        <authorList>
            <person name="Hellsten U."/>
            <person name="Grimwood J."/>
            <person name="Chapman J.A."/>
            <person name="Shapiro H."/>
            <person name="Aerts A."/>
            <person name="Otillar R.P."/>
            <person name="Terry A.Y."/>
            <person name="Boore J.L."/>
            <person name="Simakov O."/>
            <person name="Marletaz F."/>
            <person name="Cho S.-J."/>
            <person name="Edsinger-Gonzales E."/>
            <person name="Havlak P."/>
            <person name="Kuo D.-H."/>
            <person name="Larsson T."/>
            <person name="Lv J."/>
            <person name="Arendt D."/>
            <person name="Savage R."/>
            <person name="Osoegawa K."/>
            <person name="de Jong P."/>
            <person name="Lindberg D.R."/>
            <person name="Seaver E.C."/>
            <person name="Weisblat D.A."/>
            <person name="Putnam N.H."/>
            <person name="Grigoriev I.V."/>
            <person name="Rokhsar D.S."/>
        </authorList>
    </citation>
    <scope>NUCLEOTIDE SEQUENCE</scope>
    <source>
        <strain evidence="3">I ESC-2004</strain>
    </source>
</reference>
<dbReference type="EnsemblMetazoa" id="CapteT214653">
    <property type="protein sequence ID" value="CapteP214653"/>
    <property type="gene ID" value="CapteG214653"/>
</dbReference>
<evidence type="ECO:0000313" key="3">
    <source>
        <dbReference type="Proteomes" id="UP000014760"/>
    </source>
</evidence>
<accession>R7UG28</accession>